<evidence type="ECO:0000256" key="6">
    <source>
        <dbReference type="ARBA" id="ARBA00022968"/>
    </source>
</evidence>
<evidence type="ECO:0000256" key="1">
    <source>
        <dbReference type="ARBA" id="ARBA00004007"/>
    </source>
</evidence>
<gene>
    <name evidence="11" type="ORF">GCM10008066_21490</name>
</gene>
<keyword evidence="5 10" id="KW-0812">Transmembrane</keyword>
<reference evidence="12" key="1">
    <citation type="journal article" date="2019" name="Int. J. Syst. Evol. Microbiol.">
        <title>The Global Catalogue of Microorganisms (GCM) 10K type strain sequencing project: providing services to taxonomists for standard genome sequencing and annotation.</title>
        <authorList>
            <consortium name="The Broad Institute Genomics Platform"/>
            <consortium name="The Broad Institute Genome Sequencing Center for Infectious Disease"/>
            <person name="Wu L."/>
            <person name="Ma J."/>
        </authorList>
    </citation>
    <scope>NUCLEOTIDE SEQUENCE [LARGE SCALE GENOMIC DNA]</scope>
    <source>
        <strain evidence="12">CCM 2767</strain>
    </source>
</reference>
<evidence type="ECO:0000256" key="4">
    <source>
        <dbReference type="ARBA" id="ARBA00015384"/>
    </source>
</evidence>
<dbReference type="GO" id="GO:0005886">
    <property type="term" value="C:plasma membrane"/>
    <property type="evidence" value="ECO:0007669"/>
    <property type="project" value="UniProtKB-SubCell"/>
</dbReference>
<comment type="subcellular location">
    <subcellularLocation>
        <location evidence="2">Cell inner membrane</location>
        <topology evidence="2">Single-pass type II membrane protein</topology>
        <orientation evidence="2">Periplasmic side</orientation>
    </subcellularLocation>
</comment>
<evidence type="ECO:0000256" key="10">
    <source>
        <dbReference type="SAM" id="Phobius"/>
    </source>
</evidence>
<dbReference type="InterPro" id="IPR023471">
    <property type="entry name" value="CtaG/Cox11_dom_sf"/>
</dbReference>
<proteinExistence type="inferred from homology"/>
<evidence type="ECO:0000256" key="7">
    <source>
        <dbReference type="ARBA" id="ARBA00022989"/>
    </source>
</evidence>
<evidence type="ECO:0000313" key="11">
    <source>
        <dbReference type="EMBL" id="GGI19930.1"/>
    </source>
</evidence>
<dbReference type="AlphaFoldDB" id="A0A8J3F3S0"/>
<name>A0A8J3F3S0_9BURK</name>
<dbReference type="GO" id="GO:0005507">
    <property type="term" value="F:copper ion binding"/>
    <property type="evidence" value="ECO:0007669"/>
    <property type="project" value="InterPro"/>
</dbReference>
<dbReference type="RefSeq" id="WP_188381355.1">
    <property type="nucleotide sequence ID" value="NZ_BMDI01000002.1"/>
</dbReference>
<keyword evidence="8" id="KW-0186">Copper</keyword>
<keyword evidence="12" id="KW-1185">Reference proteome</keyword>
<evidence type="ECO:0000256" key="5">
    <source>
        <dbReference type="ARBA" id="ARBA00022692"/>
    </source>
</evidence>
<dbReference type="Pfam" id="PF04442">
    <property type="entry name" value="CtaG_Cox11"/>
    <property type="match status" value="1"/>
</dbReference>
<dbReference type="EMBL" id="BMDI01000002">
    <property type="protein sequence ID" value="GGI19930.1"/>
    <property type="molecule type" value="Genomic_DNA"/>
</dbReference>
<evidence type="ECO:0000256" key="2">
    <source>
        <dbReference type="ARBA" id="ARBA00004382"/>
    </source>
</evidence>
<dbReference type="SUPFAM" id="SSF110111">
    <property type="entry name" value="Ctag/Cox11"/>
    <property type="match status" value="1"/>
</dbReference>
<sequence>MEEPQHSSIRLLNKQMLGKLCIIAVMMFGFGYLLVPLYKQICEITGINILAFQEGEGMKVKPIDNSQIDRSRTITVEFDANAQGPFRFRPTVNSMTVHPGEMAQVLYEVVNTQQRSVEAQAIPSYAPQQAAAHFKKVECFCFQQQTMTAGQARQMPVVFYLDPALPKDVKTITLSYTFFDIGGFDKNAENRKAEKVEAGKPATAG</sequence>
<dbReference type="PANTHER" id="PTHR21320:SF3">
    <property type="entry name" value="CYTOCHROME C OXIDASE ASSEMBLY PROTEIN COX11, MITOCHONDRIAL-RELATED"/>
    <property type="match status" value="1"/>
</dbReference>
<comment type="caution">
    <text evidence="11">The sequence shown here is derived from an EMBL/GenBank/DDBJ whole genome shotgun (WGS) entry which is preliminary data.</text>
</comment>
<dbReference type="Gene3D" id="2.60.370.10">
    <property type="entry name" value="Ctag/Cox11"/>
    <property type="match status" value="1"/>
</dbReference>
<dbReference type="PIRSF" id="PIRSF005413">
    <property type="entry name" value="COX11"/>
    <property type="match status" value="1"/>
</dbReference>
<dbReference type="NCBIfam" id="NF003465">
    <property type="entry name" value="PRK05089.1"/>
    <property type="match status" value="1"/>
</dbReference>
<feature type="transmembrane region" description="Helical" evidence="10">
    <location>
        <begin position="20"/>
        <end position="38"/>
    </location>
</feature>
<keyword evidence="9 10" id="KW-0472">Membrane</keyword>
<dbReference type="PANTHER" id="PTHR21320">
    <property type="entry name" value="CYTOCHROME C OXIDASE ASSEMBLY PROTEIN COX11-RELATED"/>
    <property type="match status" value="1"/>
</dbReference>
<evidence type="ECO:0000256" key="3">
    <source>
        <dbReference type="ARBA" id="ARBA00009620"/>
    </source>
</evidence>
<keyword evidence="6" id="KW-0735">Signal-anchor</keyword>
<dbReference type="Proteomes" id="UP000642180">
    <property type="component" value="Unassembled WGS sequence"/>
</dbReference>
<protein>
    <recommendedName>
        <fullName evidence="4">Cytochrome c oxidase assembly protein CtaG</fullName>
    </recommendedName>
</protein>
<dbReference type="InterPro" id="IPR007533">
    <property type="entry name" value="Cyt_c_oxidase_assmbl_CtaG"/>
</dbReference>
<comment type="similarity">
    <text evidence="3">Belongs to the COX11/CtaG family.</text>
</comment>
<organism evidence="11 12">
    <name type="scientific">Oxalicibacterium faecigallinarum</name>
    <dbReference type="NCBI Taxonomy" id="573741"/>
    <lineage>
        <taxon>Bacteria</taxon>
        <taxon>Pseudomonadati</taxon>
        <taxon>Pseudomonadota</taxon>
        <taxon>Betaproteobacteria</taxon>
        <taxon>Burkholderiales</taxon>
        <taxon>Oxalobacteraceae</taxon>
        <taxon>Oxalicibacterium</taxon>
    </lineage>
</organism>
<evidence type="ECO:0000313" key="12">
    <source>
        <dbReference type="Proteomes" id="UP000642180"/>
    </source>
</evidence>
<evidence type="ECO:0000256" key="9">
    <source>
        <dbReference type="ARBA" id="ARBA00023136"/>
    </source>
</evidence>
<accession>A0A8J3F3S0</accession>
<comment type="function">
    <text evidence="1">Exerts its effect at some terminal stage of cytochrome c oxidase synthesis, probably by being involved in the insertion of the copper B into subunit I.</text>
</comment>
<evidence type="ECO:0000256" key="8">
    <source>
        <dbReference type="ARBA" id="ARBA00023008"/>
    </source>
</evidence>
<keyword evidence="7 10" id="KW-1133">Transmembrane helix</keyword>